<dbReference type="Gene3D" id="2.30.29.30">
    <property type="entry name" value="Pleckstrin-homology domain (PH domain)/Phosphotyrosine-binding domain (PTB)"/>
    <property type="match status" value="1"/>
</dbReference>
<keyword evidence="3" id="KW-1185">Reference proteome</keyword>
<dbReference type="PANTHER" id="PTHR45818">
    <property type="entry name" value="PROTEIN VAV"/>
    <property type="match status" value="1"/>
</dbReference>
<dbReference type="InterPro" id="IPR001331">
    <property type="entry name" value="GDS_CDC24_CS"/>
</dbReference>
<dbReference type="GO" id="GO:0005085">
    <property type="term" value="F:guanyl-nucleotide exchange factor activity"/>
    <property type="evidence" value="ECO:0007669"/>
    <property type="project" value="InterPro"/>
</dbReference>
<dbReference type="SUPFAM" id="SSF48065">
    <property type="entry name" value="DBL homology domain (DH-domain)"/>
    <property type="match status" value="1"/>
</dbReference>
<dbReference type="GO" id="GO:0005737">
    <property type="term" value="C:cytoplasm"/>
    <property type="evidence" value="ECO:0007669"/>
    <property type="project" value="TreeGrafter"/>
</dbReference>
<evidence type="ECO:0000313" key="2">
    <source>
        <dbReference type="EMBL" id="ORX67483.1"/>
    </source>
</evidence>
<evidence type="ECO:0000313" key="3">
    <source>
        <dbReference type="Proteomes" id="UP000193922"/>
    </source>
</evidence>
<gene>
    <name evidence="2" type="ORF">DL89DRAFT_45317</name>
</gene>
<organism evidence="2 3">
    <name type="scientific">Linderina pennispora</name>
    <dbReference type="NCBI Taxonomy" id="61395"/>
    <lineage>
        <taxon>Eukaryota</taxon>
        <taxon>Fungi</taxon>
        <taxon>Fungi incertae sedis</taxon>
        <taxon>Zoopagomycota</taxon>
        <taxon>Kickxellomycotina</taxon>
        <taxon>Kickxellomycetes</taxon>
        <taxon>Kickxellales</taxon>
        <taxon>Kickxellaceae</taxon>
        <taxon>Linderina</taxon>
    </lineage>
</organism>
<dbReference type="SUPFAM" id="SSF50729">
    <property type="entry name" value="PH domain-like"/>
    <property type="match status" value="1"/>
</dbReference>
<name>A0A1Y1W1Q6_9FUNG</name>
<dbReference type="GeneID" id="63808333"/>
<dbReference type="InterPro" id="IPR001849">
    <property type="entry name" value="PH_domain"/>
</dbReference>
<dbReference type="PANTHER" id="PTHR45818:SF3">
    <property type="entry name" value="PROTEIN VAV"/>
    <property type="match status" value="1"/>
</dbReference>
<feature type="domain" description="DH" evidence="1">
    <location>
        <begin position="80"/>
        <end position="139"/>
    </location>
</feature>
<dbReference type="InterPro" id="IPR011993">
    <property type="entry name" value="PH-like_dom_sf"/>
</dbReference>
<proteinExistence type="predicted"/>
<dbReference type="InterPro" id="IPR035899">
    <property type="entry name" value="DBL_dom_sf"/>
</dbReference>
<dbReference type="PROSITE" id="PS00741">
    <property type="entry name" value="DH_1"/>
    <property type="match status" value="1"/>
</dbReference>
<dbReference type="AlphaFoldDB" id="A0A1Y1W1Q6"/>
<dbReference type="OrthoDB" id="1716625at2759"/>
<dbReference type="Pfam" id="PF00621">
    <property type="entry name" value="RhoGEF"/>
    <property type="match status" value="1"/>
</dbReference>
<reference evidence="2 3" key="1">
    <citation type="submission" date="2016-07" db="EMBL/GenBank/DDBJ databases">
        <title>Pervasive Adenine N6-methylation of Active Genes in Fungi.</title>
        <authorList>
            <consortium name="DOE Joint Genome Institute"/>
            <person name="Mondo S.J."/>
            <person name="Dannebaum R.O."/>
            <person name="Kuo R.C."/>
            <person name="Labutti K."/>
            <person name="Haridas S."/>
            <person name="Kuo A."/>
            <person name="Salamov A."/>
            <person name="Ahrendt S.R."/>
            <person name="Lipzen A."/>
            <person name="Sullivan W."/>
            <person name="Andreopoulos W.B."/>
            <person name="Clum A."/>
            <person name="Lindquist E."/>
            <person name="Daum C."/>
            <person name="Ramamoorthy G.K."/>
            <person name="Gryganskyi A."/>
            <person name="Culley D."/>
            <person name="Magnuson J.K."/>
            <person name="James T.Y."/>
            <person name="O'Malley M.A."/>
            <person name="Stajich J.E."/>
            <person name="Spatafora J.W."/>
            <person name="Visel A."/>
            <person name="Grigoriev I.V."/>
        </authorList>
    </citation>
    <scope>NUCLEOTIDE SEQUENCE [LARGE SCALE GENOMIC DNA]</scope>
    <source>
        <strain evidence="2 3">ATCC 12442</strain>
    </source>
</reference>
<dbReference type="InterPro" id="IPR000219">
    <property type="entry name" value="DH_dom"/>
</dbReference>
<accession>A0A1Y1W1Q6</accession>
<dbReference type="PROSITE" id="PS50010">
    <property type="entry name" value="DH_2"/>
    <property type="match status" value="1"/>
</dbReference>
<dbReference type="RefSeq" id="XP_040741370.1">
    <property type="nucleotide sequence ID" value="XM_040891685.1"/>
</dbReference>
<dbReference type="SMART" id="SM00233">
    <property type="entry name" value="PH"/>
    <property type="match status" value="1"/>
</dbReference>
<evidence type="ECO:0000259" key="1">
    <source>
        <dbReference type="PROSITE" id="PS50010"/>
    </source>
</evidence>
<dbReference type="GO" id="GO:0035556">
    <property type="term" value="P:intracellular signal transduction"/>
    <property type="evidence" value="ECO:0007669"/>
    <property type="project" value="InterPro"/>
</dbReference>
<dbReference type="STRING" id="61395.A0A1Y1W1Q6"/>
<dbReference type="EMBL" id="MCFD01000012">
    <property type="protein sequence ID" value="ORX67483.1"/>
    <property type="molecule type" value="Genomic_DNA"/>
</dbReference>
<dbReference type="Gene3D" id="1.20.900.10">
    <property type="entry name" value="Dbl homology (DH) domain"/>
    <property type="match status" value="1"/>
</dbReference>
<sequence length="343" mass="38484">MRCRFCSRSSTGSYGHWSAGARCARWRSCSLASGMGSRRTLSTAQSTTKCAISWMHWKADAGWAGFLAQVQGQIDGHSGRRRLALRDFLIKPVQRICKYPLFLQDLIKHTDREAEPETFRALERALESVRNVCVRIDNEQRRTEALKLRRVLLGNYCDNAELPLSLVVKLGSIVLSGPLRITSHEDRMAAGPPRGFGCVLFRRFLIVLRVKKAVVPKYWFPLHTMQLVDEPSEHVFSWRLQHTKSQQCMVFYARCHEEKALWVSRLTSAIGEARRRLRVRLGRRCSVEDAGISENLQASASAGGSPTAPMASGSLGNARAFWHPEFAGARGPCGEAVRENDDA</sequence>
<dbReference type="Proteomes" id="UP000193922">
    <property type="component" value="Unassembled WGS sequence"/>
</dbReference>
<protein>
    <recommendedName>
        <fullName evidence="1">DH domain-containing protein</fullName>
    </recommendedName>
</protein>
<comment type="caution">
    <text evidence="2">The sequence shown here is derived from an EMBL/GenBank/DDBJ whole genome shotgun (WGS) entry which is preliminary data.</text>
</comment>